<name>A0A3S5CS40_9PLAT</name>
<accession>A0A3S5CS40</accession>
<organism evidence="1 2">
    <name type="scientific">Protopolystoma xenopodis</name>
    <dbReference type="NCBI Taxonomy" id="117903"/>
    <lineage>
        <taxon>Eukaryota</taxon>
        <taxon>Metazoa</taxon>
        <taxon>Spiralia</taxon>
        <taxon>Lophotrochozoa</taxon>
        <taxon>Platyhelminthes</taxon>
        <taxon>Monogenea</taxon>
        <taxon>Polyopisthocotylea</taxon>
        <taxon>Polystomatidea</taxon>
        <taxon>Polystomatidae</taxon>
        <taxon>Protopolystoma</taxon>
    </lineage>
</organism>
<reference evidence="1" key="1">
    <citation type="submission" date="2018-11" db="EMBL/GenBank/DDBJ databases">
        <authorList>
            <consortium name="Pathogen Informatics"/>
        </authorList>
    </citation>
    <scope>NUCLEOTIDE SEQUENCE</scope>
</reference>
<dbReference type="AlphaFoldDB" id="A0A3S5CS40"/>
<comment type="caution">
    <text evidence="1">The sequence shown here is derived from an EMBL/GenBank/DDBJ whole genome shotgun (WGS) entry which is preliminary data.</text>
</comment>
<sequence length="84" mass="9263">MLTDWYPSFLGAAEASFEDYLRLITEAEISATQGPAPSGKSSASTCEQLLPSFTRHTQLPVALPILYAFHFQHNCDCLVTTILK</sequence>
<protein>
    <submittedName>
        <fullName evidence="1">Uncharacterized protein</fullName>
    </submittedName>
</protein>
<evidence type="ECO:0000313" key="2">
    <source>
        <dbReference type="Proteomes" id="UP000784294"/>
    </source>
</evidence>
<gene>
    <name evidence="1" type="ORF">PXEA_LOCUS36995</name>
</gene>
<proteinExistence type="predicted"/>
<dbReference type="EMBL" id="CAAALY010282606">
    <property type="protein sequence ID" value="VEL43555.1"/>
    <property type="molecule type" value="Genomic_DNA"/>
</dbReference>
<keyword evidence="2" id="KW-1185">Reference proteome</keyword>
<dbReference type="Proteomes" id="UP000784294">
    <property type="component" value="Unassembled WGS sequence"/>
</dbReference>
<evidence type="ECO:0000313" key="1">
    <source>
        <dbReference type="EMBL" id="VEL43555.1"/>
    </source>
</evidence>